<protein>
    <recommendedName>
        <fullName evidence="4">SHSP domain-containing protein</fullName>
    </recommendedName>
</protein>
<evidence type="ECO:0000256" key="2">
    <source>
        <dbReference type="RuleBase" id="RU003616"/>
    </source>
</evidence>
<dbReference type="EMBL" id="OU594952">
    <property type="protein sequence ID" value="CAG9279259.1"/>
    <property type="molecule type" value="Genomic_DNA"/>
</dbReference>
<dbReference type="Proteomes" id="UP000836788">
    <property type="component" value="Chromosome 11"/>
</dbReference>
<feature type="domain" description="SHSP" evidence="4">
    <location>
        <begin position="156"/>
        <end position="265"/>
    </location>
</feature>
<dbReference type="SUPFAM" id="SSF49764">
    <property type="entry name" value="HSP20-like chaperones"/>
    <property type="match status" value="1"/>
</dbReference>
<evidence type="ECO:0000259" key="4">
    <source>
        <dbReference type="PROSITE" id="PS01031"/>
    </source>
</evidence>
<evidence type="ECO:0000313" key="5">
    <source>
        <dbReference type="EMBL" id="CAG9279259.1"/>
    </source>
</evidence>
<comment type="similarity">
    <text evidence="1 2">Belongs to the small heat shock protein (HSP20) family.</text>
</comment>
<accession>A0A8J9S488</accession>
<feature type="compositionally biased region" description="Polar residues" evidence="3">
    <location>
        <begin position="113"/>
        <end position="127"/>
    </location>
</feature>
<dbReference type="PROSITE" id="PS01031">
    <property type="entry name" value="SHSP"/>
    <property type="match status" value="1"/>
</dbReference>
<feature type="region of interest" description="Disordered" evidence="3">
    <location>
        <begin position="101"/>
        <end position="142"/>
    </location>
</feature>
<dbReference type="Pfam" id="PF00011">
    <property type="entry name" value="HSP20"/>
    <property type="match status" value="1"/>
</dbReference>
<evidence type="ECO:0000256" key="3">
    <source>
        <dbReference type="SAM" id="MobiDB-lite"/>
    </source>
</evidence>
<reference evidence="5" key="1">
    <citation type="submission" date="2022-02" db="EMBL/GenBank/DDBJ databases">
        <authorList>
            <person name="Giguere J D."/>
        </authorList>
    </citation>
    <scope>NUCLEOTIDE SEQUENCE</scope>
    <source>
        <strain evidence="5">CCAP 1055/1</strain>
    </source>
</reference>
<organism evidence="5">
    <name type="scientific">Phaeodactylum tricornutum</name>
    <name type="common">Diatom</name>
    <dbReference type="NCBI Taxonomy" id="2850"/>
    <lineage>
        <taxon>Eukaryota</taxon>
        <taxon>Sar</taxon>
        <taxon>Stramenopiles</taxon>
        <taxon>Ochrophyta</taxon>
        <taxon>Bacillariophyta</taxon>
        <taxon>Bacillariophyceae</taxon>
        <taxon>Bacillariophycidae</taxon>
        <taxon>Naviculales</taxon>
        <taxon>Phaeodactylaceae</taxon>
        <taxon>Phaeodactylum</taxon>
    </lineage>
</organism>
<sequence length="275" mass="30044">MKLSYVTSLPAMTSACNTGQYRMGRSCMNGSNSIRNCARRHHCGGNRHGLGHACRNGVVHEDAAEKLLVSSWGPRSLGHHNCAPGIGPHEGQQDTKMCTGQGHPGGQKGQGWNFWQSSSTTQGQVLSPAQGRGRRQGLGMGWRSTEESQPCELRNMVGQSSHAPLVDIVTDDDHVFQIAFDLPYAKPSDIEISVNKQDRVLTVSGMRQIGFGSETSMIPFLERISIDSWISMDRFSAKLSNGLLLVTAPKEFDAKDSFVQKISIQDVDTKEQATD</sequence>
<dbReference type="Gene3D" id="2.60.40.790">
    <property type="match status" value="1"/>
</dbReference>
<dbReference type="InterPro" id="IPR002068">
    <property type="entry name" value="A-crystallin/Hsp20_dom"/>
</dbReference>
<dbReference type="AlphaFoldDB" id="A0A8J9S488"/>
<dbReference type="PROSITE" id="PS51257">
    <property type="entry name" value="PROKAR_LIPOPROTEIN"/>
    <property type="match status" value="1"/>
</dbReference>
<dbReference type="CDD" id="cd06464">
    <property type="entry name" value="ACD_sHsps-like"/>
    <property type="match status" value="1"/>
</dbReference>
<name>A0A8J9S488_PHATR</name>
<evidence type="ECO:0000256" key="1">
    <source>
        <dbReference type="PROSITE-ProRule" id="PRU00285"/>
    </source>
</evidence>
<gene>
    <name evidence="5" type="ORF">PTTT1_LOCUS9516</name>
</gene>
<dbReference type="InterPro" id="IPR008978">
    <property type="entry name" value="HSP20-like_chaperone"/>
</dbReference>
<proteinExistence type="inferred from homology"/>